<sequence>PHHFKSRRYDTVVIKITNGLDLKDASHQKVGEAIMHAAQLIPGEKLEVFNKESVGSEDEICELVADRVHSCFQRLADIVIIAIFAFGQPLAHNIEPGTRHLMPDKKTALGEIHLTGTEEMAIETPTAH</sequence>
<evidence type="ECO:0000313" key="2">
    <source>
        <dbReference type="Proteomes" id="UP000805193"/>
    </source>
</evidence>
<comment type="caution">
    <text evidence="1">The sequence shown here is derived from an EMBL/GenBank/DDBJ whole genome shotgun (WGS) entry which is preliminary data.</text>
</comment>
<organism evidence="1 2">
    <name type="scientific">Ixodes persulcatus</name>
    <name type="common">Taiga tick</name>
    <dbReference type="NCBI Taxonomy" id="34615"/>
    <lineage>
        <taxon>Eukaryota</taxon>
        <taxon>Metazoa</taxon>
        <taxon>Ecdysozoa</taxon>
        <taxon>Arthropoda</taxon>
        <taxon>Chelicerata</taxon>
        <taxon>Arachnida</taxon>
        <taxon>Acari</taxon>
        <taxon>Parasitiformes</taxon>
        <taxon>Ixodida</taxon>
        <taxon>Ixodoidea</taxon>
        <taxon>Ixodidae</taxon>
        <taxon>Ixodinae</taxon>
        <taxon>Ixodes</taxon>
    </lineage>
</organism>
<evidence type="ECO:0000313" key="1">
    <source>
        <dbReference type="EMBL" id="KAG0420545.1"/>
    </source>
</evidence>
<reference evidence="1 2" key="1">
    <citation type="journal article" date="2020" name="Cell">
        <title>Large-Scale Comparative Analyses of Tick Genomes Elucidate Their Genetic Diversity and Vector Capacities.</title>
        <authorList>
            <consortium name="Tick Genome and Microbiome Consortium (TIGMIC)"/>
            <person name="Jia N."/>
            <person name="Wang J."/>
            <person name="Shi W."/>
            <person name="Du L."/>
            <person name="Sun Y."/>
            <person name="Zhan W."/>
            <person name="Jiang J.F."/>
            <person name="Wang Q."/>
            <person name="Zhang B."/>
            <person name="Ji P."/>
            <person name="Bell-Sakyi L."/>
            <person name="Cui X.M."/>
            <person name="Yuan T.T."/>
            <person name="Jiang B.G."/>
            <person name="Yang W.F."/>
            <person name="Lam T.T."/>
            <person name="Chang Q.C."/>
            <person name="Ding S.J."/>
            <person name="Wang X.J."/>
            <person name="Zhu J.G."/>
            <person name="Ruan X.D."/>
            <person name="Zhao L."/>
            <person name="Wei J.T."/>
            <person name="Ye R.Z."/>
            <person name="Que T.C."/>
            <person name="Du C.H."/>
            <person name="Zhou Y.H."/>
            <person name="Cheng J.X."/>
            <person name="Dai P.F."/>
            <person name="Guo W.B."/>
            <person name="Han X.H."/>
            <person name="Huang E.J."/>
            <person name="Li L.F."/>
            <person name="Wei W."/>
            <person name="Gao Y.C."/>
            <person name="Liu J.Z."/>
            <person name="Shao H.Z."/>
            <person name="Wang X."/>
            <person name="Wang C.C."/>
            <person name="Yang T.C."/>
            <person name="Huo Q.B."/>
            <person name="Li W."/>
            <person name="Chen H.Y."/>
            <person name="Chen S.E."/>
            <person name="Zhou L.G."/>
            <person name="Ni X.B."/>
            <person name="Tian J.H."/>
            <person name="Sheng Y."/>
            <person name="Liu T."/>
            <person name="Pan Y.S."/>
            <person name="Xia L.Y."/>
            <person name="Li J."/>
            <person name="Zhao F."/>
            <person name="Cao W.C."/>
        </authorList>
    </citation>
    <scope>NUCLEOTIDE SEQUENCE [LARGE SCALE GENOMIC DNA]</scope>
    <source>
        <strain evidence="1">Iper-2018</strain>
    </source>
</reference>
<protein>
    <submittedName>
        <fullName evidence="1">Uncharacterized protein</fullName>
    </submittedName>
</protein>
<keyword evidence="2" id="KW-1185">Reference proteome</keyword>
<gene>
    <name evidence="1" type="ORF">HPB47_003442</name>
</gene>
<dbReference type="Proteomes" id="UP000805193">
    <property type="component" value="Unassembled WGS sequence"/>
</dbReference>
<name>A0AC60PIH9_IXOPE</name>
<feature type="non-terminal residue" evidence="1">
    <location>
        <position position="1"/>
    </location>
</feature>
<proteinExistence type="predicted"/>
<dbReference type="EMBL" id="JABSTQ010010497">
    <property type="protein sequence ID" value="KAG0420545.1"/>
    <property type="molecule type" value="Genomic_DNA"/>
</dbReference>
<accession>A0AC60PIH9</accession>